<feature type="transmembrane region" description="Helical" evidence="8">
    <location>
        <begin position="113"/>
        <end position="131"/>
    </location>
</feature>
<dbReference type="PANTHER" id="PTHR22926:SF3">
    <property type="entry name" value="UNDECAPRENYL-PHOSPHATE ALPHA-N-ACETYLGLUCOSAMINYL 1-PHOSPHATE TRANSFERASE"/>
    <property type="match status" value="1"/>
</dbReference>
<feature type="transmembrane region" description="Helical" evidence="8">
    <location>
        <begin position="143"/>
        <end position="161"/>
    </location>
</feature>
<evidence type="ECO:0000256" key="3">
    <source>
        <dbReference type="ARBA" id="ARBA00022679"/>
    </source>
</evidence>
<comment type="subcellular location">
    <subcellularLocation>
        <location evidence="1">Cell membrane</location>
        <topology evidence="1">Multi-pass membrane protein</topology>
    </subcellularLocation>
</comment>
<dbReference type="PANTHER" id="PTHR22926">
    <property type="entry name" value="PHOSPHO-N-ACETYLMURAMOYL-PENTAPEPTIDE-TRANSFERASE"/>
    <property type="match status" value="1"/>
</dbReference>
<keyword evidence="6 8" id="KW-0472">Membrane</keyword>
<dbReference type="eggNOG" id="COG0472">
    <property type="taxonomic scope" value="Bacteria"/>
</dbReference>
<keyword evidence="7" id="KW-0460">Magnesium</keyword>
<gene>
    <name evidence="9" type="ORF">HMPREF0063_12225</name>
</gene>
<feature type="transmembrane region" description="Helical" evidence="8">
    <location>
        <begin position="6"/>
        <end position="35"/>
    </location>
</feature>
<dbReference type="EMBL" id="ACLF03000006">
    <property type="protein sequence ID" value="EFQ83016.1"/>
    <property type="molecule type" value="Genomic_DNA"/>
</dbReference>
<keyword evidence="4 8" id="KW-0812">Transmembrane</keyword>
<feature type="binding site" evidence="7">
    <location>
        <position position="226"/>
    </location>
    <ligand>
        <name>Mg(2+)</name>
        <dbReference type="ChEBI" id="CHEBI:18420"/>
    </ligand>
</feature>
<comment type="cofactor">
    <cofactor evidence="7">
        <name>Mg(2+)</name>
        <dbReference type="ChEBI" id="CHEBI:18420"/>
    </cofactor>
</comment>
<dbReference type="HOGENOM" id="CLU_023982_2_2_11"/>
<evidence type="ECO:0000256" key="2">
    <source>
        <dbReference type="ARBA" id="ARBA00022475"/>
    </source>
</evidence>
<protein>
    <submittedName>
        <fullName evidence="9">Glycosyltransferase, group 4 family</fullName>
        <ecNumber evidence="9">2.7.8.-</ecNumber>
    </submittedName>
</protein>
<dbReference type="STRING" id="585531.HMPREF0063_12225"/>
<name>E2SCR3_9ACTN</name>
<dbReference type="CDD" id="cd06853">
    <property type="entry name" value="GT_WecA_like"/>
    <property type="match status" value="1"/>
</dbReference>
<keyword evidence="5 8" id="KW-1133">Transmembrane helix</keyword>
<feature type="transmembrane region" description="Helical" evidence="8">
    <location>
        <begin position="84"/>
        <end position="101"/>
    </location>
</feature>
<feature type="transmembrane region" description="Helical" evidence="8">
    <location>
        <begin position="47"/>
        <end position="64"/>
    </location>
</feature>
<evidence type="ECO:0000313" key="9">
    <source>
        <dbReference type="EMBL" id="EFQ83016.1"/>
    </source>
</evidence>
<proteinExistence type="predicted"/>
<comment type="caution">
    <text evidence="9">The sequence shown here is derived from an EMBL/GenBank/DDBJ whole genome shotgun (WGS) entry which is preliminary data.</text>
</comment>
<dbReference type="RefSeq" id="WP_007077317.1">
    <property type="nucleotide sequence ID" value="NZ_CM001024.1"/>
</dbReference>
<dbReference type="AlphaFoldDB" id="E2SCR3"/>
<evidence type="ECO:0000256" key="4">
    <source>
        <dbReference type="ARBA" id="ARBA00022692"/>
    </source>
</evidence>
<accession>E2SCR3</accession>
<feature type="transmembrane region" description="Helical" evidence="8">
    <location>
        <begin position="195"/>
        <end position="218"/>
    </location>
</feature>
<evidence type="ECO:0000256" key="7">
    <source>
        <dbReference type="PIRSR" id="PIRSR600715-1"/>
    </source>
</evidence>
<evidence type="ECO:0000256" key="6">
    <source>
        <dbReference type="ARBA" id="ARBA00023136"/>
    </source>
</evidence>
<dbReference type="OrthoDB" id="9783652at2"/>
<keyword evidence="2" id="KW-1003">Cell membrane</keyword>
<feature type="binding site" evidence="7">
    <location>
        <position position="159"/>
    </location>
    <ligand>
        <name>Mg(2+)</name>
        <dbReference type="ChEBI" id="CHEBI:18420"/>
    </ligand>
</feature>
<organism evidence="9 10">
    <name type="scientific">Aeromicrobium marinum DSM 15272</name>
    <dbReference type="NCBI Taxonomy" id="585531"/>
    <lineage>
        <taxon>Bacteria</taxon>
        <taxon>Bacillati</taxon>
        <taxon>Actinomycetota</taxon>
        <taxon>Actinomycetes</taxon>
        <taxon>Propionibacteriales</taxon>
        <taxon>Nocardioidaceae</taxon>
        <taxon>Aeromicrobium</taxon>
    </lineage>
</organism>
<dbReference type="GO" id="GO:0009103">
    <property type="term" value="P:lipopolysaccharide biosynthetic process"/>
    <property type="evidence" value="ECO:0007669"/>
    <property type="project" value="TreeGrafter"/>
</dbReference>
<dbReference type="GO" id="GO:0071555">
    <property type="term" value="P:cell wall organization"/>
    <property type="evidence" value="ECO:0007669"/>
    <property type="project" value="TreeGrafter"/>
</dbReference>
<sequence>MREYLVVFGVAVGVTYLLASVARQLAVHLGAVAAVRDRDVHALPTPYFGGPAMLGGLLAASLVAERLPFLGSADDGVFRDVRAVLVGGVVICLVGVVDDLFELDALSKFAGQILAGIVVVALGVQFVYLPLPQTYIGLDQAQAVIVTVLLIVGTANAVNFVDGLDGLASGIVAIGAVAFFSYAFVLAVVNGETRAIAAALLTIALAGVCVGILPHNFYPARMFIGDSGSMLIGLVIACSSISLTGQFPPTSLAEGVDGAEASLLPALLPVLLPFLILLVPFVDLGLAVVRRTRAGRSPFSPDKMHIHHRLLEIGHSHRMAVLLMYAVAGLVAFGTVVVSLFSGWQSFVGFGALVVLTAAAIFLLPRLDARVAAADPGDDVAT</sequence>
<evidence type="ECO:0000256" key="5">
    <source>
        <dbReference type="ARBA" id="ARBA00022989"/>
    </source>
</evidence>
<dbReference type="Pfam" id="PF00953">
    <property type="entry name" value="Glycos_transf_4"/>
    <property type="match status" value="1"/>
</dbReference>
<dbReference type="GO" id="GO:0005886">
    <property type="term" value="C:plasma membrane"/>
    <property type="evidence" value="ECO:0007669"/>
    <property type="project" value="UniProtKB-SubCell"/>
</dbReference>
<keyword evidence="7" id="KW-0479">Metal-binding</keyword>
<keyword evidence="3 9" id="KW-0808">Transferase</keyword>
<evidence type="ECO:0000256" key="8">
    <source>
        <dbReference type="SAM" id="Phobius"/>
    </source>
</evidence>
<dbReference type="GO" id="GO:0016780">
    <property type="term" value="F:phosphotransferase activity, for other substituted phosphate groups"/>
    <property type="evidence" value="ECO:0007669"/>
    <property type="project" value="InterPro"/>
</dbReference>
<feature type="transmembrane region" description="Helical" evidence="8">
    <location>
        <begin position="319"/>
        <end position="341"/>
    </location>
</feature>
<dbReference type="GO" id="GO:0044038">
    <property type="term" value="P:cell wall macromolecule biosynthetic process"/>
    <property type="evidence" value="ECO:0007669"/>
    <property type="project" value="TreeGrafter"/>
</dbReference>
<dbReference type="GO" id="GO:0046872">
    <property type="term" value="F:metal ion binding"/>
    <property type="evidence" value="ECO:0007669"/>
    <property type="project" value="UniProtKB-KW"/>
</dbReference>
<dbReference type="Proteomes" id="UP000003111">
    <property type="component" value="Unassembled WGS sequence"/>
</dbReference>
<feature type="transmembrane region" description="Helical" evidence="8">
    <location>
        <begin position="267"/>
        <end position="289"/>
    </location>
</feature>
<feature type="transmembrane region" description="Helical" evidence="8">
    <location>
        <begin position="168"/>
        <end position="189"/>
    </location>
</feature>
<feature type="transmembrane region" description="Helical" evidence="8">
    <location>
        <begin position="347"/>
        <end position="364"/>
    </location>
</feature>
<dbReference type="InterPro" id="IPR000715">
    <property type="entry name" value="Glycosyl_transferase_4"/>
</dbReference>
<reference evidence="9" key="1">
    <citation type="submission" date="2010-08" db="EMBL/GenBank/DDBJ databases">
        <authorList>
            <person name="Muzny D."/>
            <person name="Qin X."/>
            <person name="Buhay C."/>
            <person name="Dugan-Rocha S."/>
            <person name="Ding Y."/>
            <person name="Chen G."/>
            <person name="Hawes A."/>
            <person name="Holder M."/>
            <person name="Jhangiani S."/>
            <person name="Johnson A."/>
            <person name="Khan Z."/>
            <person name="Li Z."/>
            <person name="Liu W."/>
            <person name="Liu X."/>
            <person name="Perez L."/>
            <person name="Shen H."/>
            <person name="Wang Q."/>
            <person name="Watt J."/>
            <person name="Xi L."/>
            <person name="Xin Y."/>
            <person name="Zhou J."/>
            <person name="Deng J."/>
            <person name="Jiang H."/>
            <person name="Liu Y."/>
            <person name="Qu J."/>
            <person name="Song X.-Z."/>
            <person name="Zhang L."/>
            <person name="Villasana D."/>
            <person name="Johnson A."/>
            <person name="Liu J."/>
            <person name="Liyanage D."/>
            <person name="Lorensuhewa L."/>
            <person name="Robinson T."/>
            <person name="Song A."/>
            <person name="Song B.-B."/>
            <person name="Dinh H."/>
            <person name="Thornton R."/>
            <person name="Coyle M."/>
            <person name="Francisco L."/>
            <person name="Jackson L."/>
            <person name="Javaid M."/>
            <person name="Korchina V."/>
            <person name="Kovar C."/>
            <person name="Mata R."/>
            <person name="Mathew T."/>
            <person name="Ngo R."/>
            <person name="Nguyen L."/>
            <person name="Nguyen N."/>
            <person name="Okwuonu G."/>
            <person name="Ongeri F."/>
            <person name="Pham C."/>
            <person name="Simmons D."/>
            <person name="Wilczek-Boney K."/>
            <person name="Hale W."/>
            <person name="Jakkamsetti A."/>
            <person name="Pham P."/>
            <person name="Ruth R."/>
            <person name="San Lucas F."/>
            <person name="Warren J."/>
            <person name="Zhang J."/>
            <person name="Zhao Z."/>
            <person name="Zhou C."/>
            <person name="Zhu D."/>
            <person name="Lee S."/>
            <person name="Bess C."/>
            <person name="Blankenburg K."/>
            <person name="Forbes L."/>
            <person name="Fu Q."/>
            <person name="Gubbala S."/>
            <person name="Hirani K."/>
            <person name="Jayaseelan J.C."/>
            <person name="Lara F."/>
            <person name="Munidasa M."/>
            <person name="Palculict T."/>
            <person name="Patil S."/>
            <person name="Pu L.-L."/>
            <person name="Saada N."/>
            <person name="Tang L."/>
            <person name="Weissenberger G."/>
            <person name="Zhu Y."/>
            <person name="Hemphill L."/>
            <person name="Shang Y."/>
            <person name="Youmans B."/>
            <person name="Ayvaz T."/>
            <person name="Ross M."/>
            <person name="Santibanez J."/>
            <person name="Aqrawi P."/>
            <person name="Gross S."/>
            <person name="Joshi V."/>
            <person name="Fowler G."/>
            <person name="Nazareth L."/>
            <person name="Reid J."/>
            <person name="Worley K."/>
            <person name="Petrosino J."/>
            <person name="Highlander S."/>
            <person name="Gibbs R."/>
        </authorList>
    </citation>
    <scope>NUCLEOTIDE SEQUENCE [LARGE SCALE GENOMIC DNA]</scope>
    <source>
        <strain evidence="9">DSM 15272</strain>
    </source>
</reference>
<dbReference type="EC" id="2.7.8.-" evidence="9"/>
<evidence type="ECO:0000256" key="1">
    <source>
        <dbReference type="ARBA" id="ARBA00004651"/>
    </source>
</evidence>
<evidence type="ECO:0000313" key="10">
    <source>
        <dbReference type="Proteomes" id="UP000003111"/>
    </source>
</evidence>
<keyword evidence="10" id="KW-1185">Reference proteome</keyword>